<feature type="transmembrane region" description="Helical" evidence="1">
    <location>
        <begin position="23"/>
        <end position="56"/>
    </location>
</feature>
<dbReference type="Proteomes" id="UP000671995">
    <property type="component" value="Chromosome"/>
</dbReference>
<protein>
    <submittedName>
        <fullName evidence="2">Uncharacterized protein</fullName>
    </submittedName>
</protein>
<reference evidence="2" key="1">
    <citation type="submission" date="2020-05" db="EMBL/GenBank/DDBJ databases">
        <authorList>
            <person name="Zeng H."/>
            <person name="Chan Y.K."/>
            <person name="Watt R.M."/>
        </authorList>
    </citation>
    <scope>NUCLEOTIDE SEQUENCE</scope>
    <source>
        <strain evidence="2">ATCC 700773</strain>
    </source>
</reference>
<name>A0A975EXD5_9SPIR</name>
<organism evidence="2 3">
    <name type="scientific">Treponema parvum</name>
    <dbReference type="NCBI Taxonomy" id="138851"/>
    <lineage>
        <taxon>Bacteria</taxon>
        <taxon>Pseudomonadati</taxon>
        <taxon>Spirochaetota</taxon>
        <taxon>Spirochaetia</taxon>
        <taxon>Spirochaetales</taxon>
        <taxon>Treponemataceae</taxon>
        <taxon>Treponema</taxon>
    </lineage>
</organism>
<dbReference type="RefSeq" id="WP_210117564.1">
    <property type="nucleotide sequence ID" value="NZ_CP054257.1"/>
</dbReference>
<gene>
    <name evidence="2" type="ORF">HRI96_00270</name>
</gene>
<keyword evidence="1" id="KW-1133">Transmembrane helix</keyword>
<keyword evidence="1" id="KW-0472">Membrane</keyword>
<evidence type="ECO:0000313" key="3">
    <source>
        <dbReference type="Proteomes" id="UP000671995"/>
    </source>
</evidence>
<sequence length="175" mass="19800">MKLPDPVFRRTGYFFNKVCRPEILFILSMCLLLFFIFLPSSKILWAFVFLFFVLNLLKKGKILVFPSVIITAGIVFFSLLSPAGRVMFSIGGFSVTDGALQNGLHRSGLLCGMVFLSQFAVSPKLHLPGRIGFFLSRVFIYFDRLTEKNISFKPGSIISSLDKRLVEIWTEDDPS</sequence>
<evidence type="ECO:0000313" key="2">
    <source>
        <dbReference type="EMBL" id="QTQ10766.1"/>
    </source>
</evidence>
<proteinExistence type="predicted"/>
<keyword evidence="1" id="KW-0812">Transmembrane</keyword>
<dbReference type="EMBL" id="CP054257">
    <property type="protein sequence ID" value="QTQ10766.1"/>
    <property type="molecule type" value="Genomic_DNA"/>
</dbReference>
<reference evidence="2" key="2">
    <citation type="journal article" date="2021" name="Microbiol. Resour. Announc.">
        <title>Complete Genome Sequences of Three Human Oral Treponema parvum Isolates.</title>
        <authorList>
            <person name="Zeng H."/>
            <person name="Watt R.M."/>
        </authorList>
    </citation>
    <scope>NUCLEOTIDE SEQUENCE</scope>
    <source>
        <strain evidence="2">ATCC 700773</strain>
    </source>
</reference>
<feature type="transmembrane region" description="Helical" evidence="1">
    <location>
        <begin position="63"/>
        <end position="83"/>
    </location>
</feature>
<evidence type="ECO:0000256" key="1">
    <source>
        <dbReference type="SAM" id="Phobius"/>
    </source>
</evidence>
<accession>A0A975EXD5</accession>
<dbReference type="AlphaFoldDB" id="A0A975EXD5"/>